<protein>
    <submittedName>
        <fullName evidence="7">E3 ubiquitin-protein ligase rnf165</fullName>
    </submittedName>
</protein>
<evidence type="ECO:0000256" key="2">
    <source>
        <dbReference type="ARBA" id="ARBA00022771"/>
    </source>
</evidence>
<dbReference type="AlphaFoldDB" id="A0AAV7Z364"/>
<dbReference type="PANTHER" id="PTHR45931">
    <property type="entry name" value="SI:CH211-59O9.10"/>
    <property type="match status" value="1"/>
</dbReference>
<dbReference type="GO" id="GO:0006511">
    <property type="term" value="P:ubiquitin-dependent protein catabolic process"/>
    <property type="evidence" value="ECO:0007669"/>
    <property type="project" value="TreeGrafter"/>
</dbReference>
<dbReference type="InterPro" id="IPR001841">
    <property type="entry name" value="Znf_RING"/>
</dbReference>
<keyword evidence="3" id="KW-0862">Zinc</keyword>
<keyword evidence="5" id="KW-0812">Transmembrane</keyword>
<dbReference type="InterPro" id="IPR051834">
    <property type="entry name" value="RING_finger_E3_ligase"/>
</dbReference>
<evidence type="ECO:0000313" key="8">
    <source>
        <dbReference type="Proteomes" id="UP001146793"/>
    </source>
</evidence>
<feature type="transmembrane region" description="Helical" evidence="5">
    <location>
        <begin position="20"/>
        <end position="41"/>
    </location>
</feature>
<gene>
    <name evidence="7" type="ORF">M0812_18316</name>
</gene>
<feature type="transmembrane region" description="Helical" evidence="5">
    <location>
        <begin position="48"/>
        <end position="70"/>
    </location>
</feature>
<keyword evidence="2 4" id="KW-0863">Zinc-finger</keyword>
<dbReference type="Pfam" id="PF13639">
    <property type="entry name" value="zf-RING_2"/>
    <property type="match status" value="1"/>
</dbReference>
<evidence type="ECO:0000256" key="3">
    <source>
        <dbReference type="ARBA" id="ARBA00022833"/>
    </source>
</evidence>
<dbReference type="SUPFAM" id="SSF57850">
    <property type="entry name" value="RING/U-box"/>
    <property type="match status" value="1"/>
</dbReference>
<dbReference type="GO" id="GO:0061630">
    <property type="term" value="F:ubiquitin protein ligase activity"/>
    <property type="evidence" value="ECO:0007669"/>
    <property type="project" value="TreeGrafter"/>
</dbReference>
<accession>A0AAV7Z364</accession>
<evidence type="ECO:0000256" key="1">
    <source>
        <dbReference type="ARBA" id="ARBA00022723"/>
    </source>
</evidence>
<dbReference type="Proteomes" id="UP001146793">
    <property type="component" value="Unassembled WGS sequence"/>
</dbReference>
<dbReference type="PROSITE" id="PS50089">
    <property type="entry name" value="ZF_RING_2"/>
    <property type="match status" value="1"/>
</dbReference>
<dbReference type="EMBL" id="JANTQA010000036">
    <property type="protein sequence ID" value="KAJ3436259.1"/>
    <property type="molecule type" value="Genomic_DNA"/>
</dbReference>
<reference evidence="7" key="1">
    <citation type="submission" date="2022-08" db="EMBL/GenBank/DDBJ databases">
        <title>Novel sulphate-reducing endosymbionts in the free-living metamonad Anaeramoeba.</title>
        <authorList>
            <person name="Jerlstrom-Hultqvist J."/>
            <person name="Cepicka I."/>
            <person name="Gallot-Lavallee L."/>
            <person name="Salas-Leiva D."/>
            <person name="Curtis B.A."/>
            <person name="Zahonova K."/>
            <person name="Pipaliya S."/>
            <person name="Dacks J."/>
            <person name="Roger A.J."/>
        </authorList>
    </citation>
    <scope>NUCLEOTIDE SEQUENCE</scope>
    <source>
        <strain evidence="7">Busselton2</strain>
    </source>
</reference>
<dbReference type="GO" id="GO:0008270">
    <property type="term" value="F:zinc ion binding"/>
    <property type="evidence" value="ECO:0007669"/>
    <property type="project" value="UniProtKB-KW"/>
</dbReference>
<dbReference type="InterPro" id="IPR013083">
    <property type="entry name" value="Znf_RING/FYVE/PHD"/>
</dbReference>
<sequence>MLYQREQEYNINNQPQGVCFQITLVVLTILYLVVGSFISVLKSMSSALLFLVVSFLLTGILSVFVWWYTWSKLTQRGTQLSNNIRQNPTTENRNRASIRNNSDHLLPFVNGLENRLHYYLSTSSSLNDLSNNSSYANTALRLAQNERDFDDLDYESLLSLDNFVKKKGINSHQLRRLPIKHFHKNSEKNKDNEKIEKKETEKCMVCLEPFEEDDELITLTCFHDFHKSCISKWLELKAKISRGLFFKIELNLSIPMGSEFDVALEQEEKKN</sequence>
<name>A0AAV7Z364_9EUKA</name>
<organism evidence="7 8">
    <name type="scientific">Anaeramoeba flamelloides</name>
    <dbReference type="NCBI Taxonomy" id="1746091"/>
    <lineage>
        <taxon>Eukaryota</taxon>
        <taxon>Metamonada</taxon>
        <taxon>Anaeramoebidae</taxon>
        <taxon>Anaeramoeba</taxon>
    </lineage>
</organism>
<feature type="domain" description="RING-type" evidence="6">
    <location>
        <begin position="203"/>
        <end position="233"/>
    </location>
</feature>
<comment type="caution">
    <text evidence="7">The sequence shown here is derived from an EMBL/GenBank/DDBJ whole genome shotgun (WGS) entry which is preliminary data.</text>
</comment>
<dbReference type="PANTHER" id="PTHR45931:SF3">
    <property type="entry name" value="RING ZINC FINGER-CONTAINING PROTEIN"/>
    <property type="match status" value="1"/>
</dbReference>
<evidence type="ECO:0000259" key="6">
    <source>
        <dbReference type="PROSITE" id="PS50089"/>
    </source>
</evidence>
<dbReference type="Gene3D" id="3.30.40.10">
    <property type="entry name" value="Zinc/RING finger domain, C3HC4 (zinc finger)"/>
    <property type="match status" value="1"/>
</dbReference>
<dbReference type="GO" id="GO:0005634">
    <property type="term" value="C:nucleus"/>
    <property type="evidence" value="ECO:0007669"/>
    <property type="project" value="TreeGrafter"/>
</dbReference>
<keyword evidence="1" id="KW-0479">Metal-binding</keyword>
<evidence type="ECO:0000256" key="4">
    <source>
        <dbReference type="PROSITE-ProRule" id="PRU00175"/>
    </source>
</evidence>
<keyword evidence="5" id="KW-0472">Membrane</keyword>
<proteinExistence type="predicted"/>
<evidence type="ECO:0000256" key="5">
    <source>
        <dbReference type="SAM" id="Phobius"/>
    </source>
</evidence>
<keyword evidence="5" id="KW-1133">Transmembrane helix</keyword>
<evidence type="ECO:0000313" key="7">
    <source>
        <dbReference type="EMBL" id="KAJ3436259.1"/>
    </source>
</evidence>